<dbReference type="Pfam" id="PF01400">
    <property type="entry name" value="Astacin"/>
    <property type="match status" value="1"/>
</dbReference>
<dbReference type="AlphaFoldDB" id="A0A158C566"/>
<dbReference type="InterPro" id="IPR024079">
    <property type="entry name" value="MetalloPept_cat_dom_sf"/>
</dbReference>
<gene>
    <name evidence="3" type="ORF">AWB82_04959</name>
</gene>
<dbReference type="Proteomes" id="UP000054596">
    <property type="component" value="Unassembled WGS sequence"/>
</dbReference>
<evidence type="ECO:0000313" key="4">
    <source>
        <dbReference type="Proteomes" id="UP000054596"/>
    </source>
</evidence>
<comment type="caution">
    <text evidence="3">The sequence shown here is derived from an EMBL/GenBank/DDBJ whole genome shotgun (WGS) entry which is preliminary data.</text>
</comment>
<dbReference type="GO" id="GO:0006508">
    <property type="term" value="P:proteolysis"/>
    <property type="evidence" value="ECO:0007669"/>
    <property type="project" value="InterPro"/>
</dbReference>
<evidence type="ECO:0000256" key="1">
    <source>
        <dbReference type="SAM" id="SignalP"/>
    </source>
</evidence>
<sequence length="254" mass="27320">MRRRAAWLFALLLGMLFSGCGGNDSASDAVNAAAKDFSGQANAQVNATDKGFALSTVIWKQFPIGVCWDLSNADFALYTNQRAWSQSAVEESWEAHSGVVFTGWQQCTNAPNYYGIRISVEDSAATGPHTQGLGTTLNNVVGGMVFNFTFKNWSTSCVGREEYCIRAIAAHEFGHALGFAHEQNRPDTPSTCKEPAQGTYGDTMIGAWDLASIMNYCNPQWNGNGELSATDIVMAQMFYGAPPATPTVAAASAR</sequence>
<dbReference type="STRING" id="1777143.AWB82_04959"/>
<dbReference type="GO" id="GO:0008270">
    <property type="term" value="F:zinc ion binding"/>
    <property type="evidence" value="ECO:0007669"/>
    <property type="project" value="InterPro"/>
</dbReference>
<proteinExistence type="predicted"/>
<dbReference type="InterPro" id="IPR001506">
    <property type="entry name" value="Peptidase_M12A"/>
</dbReference>
<dbReference type="SMART" id="SM00235">
    <property type="entry name" value="ZnMc"/>
    <property type="match status" value="1"/>
</dbReference>
<feature type="domain" description="Peptidase metallopeptidase" evidence="2">
    <location>
        <begin position="55"/>
        <end position="212"/>
    </location>
</feature>
<keyword evidence="1" id="KW-0732">Signal</keyword>
<organism evidence="3 4">
    <name type="scientific">Caballeronia glebae</name>
    <dbReference type="NCBI Taxonomy" id="1777143"/>
    <lineage>
        <taxon>Bacteria</taxon>
        <taxon>Pseudomonadati</taxon>
        <taxon>Pseudomonadota</taxon>
        <taxon>Betaproteobacteria</taxon>
        <taxon>Burkholderiales</taxon>
        <taxon>Burkholderiaceae</taxon>
        <taxon>Caballeronia</taxon>
    </lineage>
</organism>
<protein>
    <submittedName>
        <fullName evidence="3">Astacin (Peptidase family M12A)</fullName>
    </submittedName>
</protein>
<feature type="signal peptide" evidence="1">
    <location>
        <begin position="1"/>
        <end position="26"/>
    </location>
</feature>
<dbReference type="PROSITE" id="PS51257">
    <property type="entry name" value="PROKAR_LIPOPROTEIN"/>
    <property type="match status" value="1"/>
</dbReference>
<feature type="chain" id="PRO_5007622639" evidence="1">
    <location>
        <begin position="27"/>
        <end position="254"/>
    </location>
</feature>
<accession>A0A158C566</accession>
<dbReference type="EMBL" id="FCOJ02000041">
    <property type="protein sequence ID" value="SAK77036.1"/>
    <property type="molecule type" value="Genomic_DNA"/>
</dbReference>
<evidence type="ECO:0000313" key="3">
    <source>
        <dbReference type="EMBL" id="SAK77036.1"/>
    </source>
</evidence>
<dbReference type="GO" id="GO:0004222">
    <property type="term" value="F:metalloendopeptidase activity"/>
    <property type="evidence" value="ECO:0007669"/>
    <property type="project" value="InterPro"/>
</dbReference>
<dbReference type="InterPro" id="IPR006026">
    <property type="entry name" value="Peptidase_Metallo"/>
</dbReference>
<keyword evidence="4" id="KW-1185">Reference proteome</keyword>
<dbReference type="Gene3D" id="3.40.390.10">
    <property type="entry name" value="Collagenase (Catalytic Domain)"/>
    <property type="match status" value="1"/>
</dbReference>
<name>A0A158C566_9BURK</name>
<reference evidence="3" key="1">
    <citation type="submission" date="2016-01" db="EMBL/GenBank/DDBJ databases">
        <authorList>
            <person name="Peeters C."/>
        </authorList>
    </citation>
    <scope>NUCLEOTIDE SEQUENCE [LARGE SCALE GENOMIC DNA]</scope>
    <source>
        <strain evidence="3">LMG 29325</strain>
    </source>
</reference>
<evidence type="ECO:0000259" key="2">
    <source>
        <dbReference type="SMART" id="SM00235"/>
    </source>
</evidence>
<dbReference type="SUPFAM" id="SSF55486">
    <property type="entry name" value="Metalloproteases ('zincins'), catalytic domain"/>
    <property type="match status" value="1"/>
</dbReference>